<proteinExistence type="predicted"/>
<gene>
    <name evidence="2" type="ORF">B0I29_101378</name>
</gene>
<protein>
    <submittedName>
        <fullName evidence="2">Uncharacterized protein</fullName>
    </submittedName>
</protein>
<organism evidence="2 3">
    <name type="scientific">Actinoplanes lutulentus</name>
    <dbReference type="NCBI Taxonomy" id="1287878"/>
    <lineage>
        <taxon>Bacteria</taxon>
        <taxon>Bacillati</taxon>
        <taxon>Actinomycetota</taxon>
        <taxon>Actinomycetes</taxon>
        <taxon>Micromonosporales</taxon>
        <taxon>Micromonosporaceae</taxon>
        <taxon>Actinoplanes</taxon>
    </lineage>
</organism>
<dbReference type="AlphaFoldDB" id="A0A327ZQM2"/>
<name>A0A327ZQM2_9ACTN</name>
<accession>A0A327ZQM2</accession>
<feature type="region of interest" description="Disordered" evidence="1">
    <location>
        <begin position="1"/>
        <end position="26"/>
    </location>
</feature>
<sequence length="44" mass="4872">MRTLSERSVPGVDVSRGTTKARHNRREACAGLTVRKRGITRMCG</sequence>
<evidence type="ECO:0000313" key="2">
    <source>
        <dbReference type="EMBL" id="RAK43248.1"/>
    </source>
</evidence>
<evidence type="ECO:0000313" key="3">
    <source>
        <dbReference type="Proteomes" id="UP000249341"/>
    </source>
</evidence>
<evidence type="ECO:0000256" key="1">
    <source>
        <dbReference type="SAM" id="MobiDB-lite"/>
    </source>
</evidence>
<comment type="caution">
    <text evidence="2">The sequence shown here is derived from an EMBL/GenBank/DDBJ whole genome shotgun (WGS) entry which is preliminary data.</text>
</comment>
<reference evidence="2 3" key="1">
    <citation type="submission" date="2018-06" db="EMBL/GenBank/DDBJ databases">
        <title>Genomic Encyclopedia of Type Strains, Phase III (KMG-III): the genomes of soil and plant-associated and newly described type strains.</title>
        <authorList>
            <person name="Whitman W."/>
        </authorList>
    </citation>
    <scope>NUCLEOTIDE SEQUENCE [LARGE SCALE GENOMIC DNA]</scope>
    <source>
        <strain evidence="2 3">CGMCC 4.7090</strain>
    </source>
</reference>
<dbReference type="Proteomes" id="UP000249341">
    <property type="component" value="Unassembled WGS sequence"/>
</dbReference>
<dbReference type="EMBL" id="QLMJ01000001">
    <property type="protein sequence ID" value="RAK43248.1"/>
    <property type="molecule type" value="Genomic_DNA"/>
</dbReference>
<keyword evidence="3" id="KW-1185">Reference proteome</keyword>